<keyword evidence="5" id="KW-1185">Reference proteome</keyword>
<keyword evidence="1" id="KW-0863">Zinc-finger</keyword>
<keyword evidence="1" id="KW-0479">Metal-binding</keyword>
<organism evidence="4 5">
    <name type="scientific">Periconia macrospinosa</name>
    <dbReference type="NCBI Taxonomy" id="97972"/>
    <lineage>
        <taxon>Eukaryota</taxon>
        <taxon>Fungi</taxon>
        <taxon>Dikarya</taxon>
        <taxon>Ascomycota</taxon>
        <taxon>Pezizomycotina</taxon>
        <taxon>Dothideomycetes</taxon>
        <taxon>Pleosporomycetidae</taxon>
        <taxon>Pleosporales</taxon>
        <taxon>Massarineae</taxon>
        <taxon>Periconiaceae</taxon>
        <taxon>Periconia</taxon>
    </lineage>
</organism>
<protein>
    <recommendedName>
        <fullName evidence="3">RING-type domain-containing protein</fullName>
    </recommendedName>
</protein>
<feature type="region of interest" description="Disordered" evidence="2">
    <location>
        <begin position="140"/>
        <end position="177"/>
    </location>
</feature>
<dbReference type="PANTHER" id="PTHR22696:SF1">
    <property type="entry name" value="E3 UBIQUITIN-PROTEIN LIGASE RNF26"/>
    <property type="match status" value="1"/>
</dbReference>
<gene>
    <name evidence="4" type="ORF">DM02DRAFT_556207</name>
</gene>
<feature type="region of interest" description="Disordered" evidence="2">
    <location>
        <begin position="346"/>
        <end position="371"/>
    </location>
</feature>
<dbReference type="AlphaFoldDB" id="A0A2V1E1F0"/>
<dbReference type="PROSITE" id="PS50089">
    <property type="entry name" value="ZF_RING_2"/>
    <property type="match status" value="1"/>
</dbReference>
<dbReference type="InterPro" id="IPR013083">
    <property type="entry name" value="Znf_RING/FYVE/PHD"/>
</dbReference>
<name>A0A2V1E1F0_9PLEO</name>
<evidence type="ECO:0000256" key="1">
    <source>
        <dbReference type="PROSITE-ProRule" id="PRU00175"/>
    </source>
</evidence>
<dbReference type="GO" id="GO:0008270">
    <property type="term" value="F:zinc ion binding"/>
    <property type="evidence" value="ECO:0007669"/>
    <property type="project" value="UniProtKB-KW"/>
</dbReference>
<dbReference type="GO" id="GO:0016567">
    <property type="term" value="P:protein ubiquitination"/>
    <property type="evidence" value="ECO:0007669"/>
    <property type="project" value="TreeGrafter"/>
</dbReference>
<proteinExistence type="predicted"/>
<dbReference type="Pfam" id="PF13920">
    <property type="entry name" value="zf-C3HC4_3"/>
    <property type="match status" value="1"/>
</dbReference>
<dbReference type="Gene3D" id="3.30.40.10">
    <property type="entry name" value="Zinc/RING finger domain, C3HC4 (zinc finger)"/>
    <property type="match status" value="1"/>
</dbReference>
<feature type="region of interest" description="Disordered" evidence="2">
    <location>
        <begin position="191"/>
        <end position="217"/>
    </location>
</feature>
<dbReference type="PANTHER" id="PTHR22696">
    <property type="entry name" value="E3 UBIQUITIN-PROTEIN LIGASE RNF26"/>
    <property type="match status" value="1"/>
</dbReference>
<dbReference type="SUPFAM" id="SSF57850">
    <property type="entry name" value="RING/U-box"/>
    <property type="match status" value="1"/>
</dbReference>
<evidence type="ECO:0000313" key="5">
    <source>
        <dbReference type="Proteomes" id="UP000244855"/>
    </source>
</evidence>
<dbReference type="EMBL" id="KZ805321">
    <property type="protein sequence ID" value="PVI04398.1"/>
    <property type="molecule type" value="Genomic_DNA"/>
</dbReference>
<dbReference type="InterPro" id="IPR001841">
    <property type="entry name" value="Znf_RING"/>
</dbReference>
<evidence type="ECO:0000313" key="4">
    <source>
        <dbReference type="EMBL" id="PVI04398.1"/>
    </source>
</evidence>
<accession>A0A2V1E1F0</accession>
<feature type="compositionally biased region" description="Polar residues" evidence="2">
    <location>
        <begin position="207"/>
        <end position="217"/>
    </location>
</feature>
<sequence>MGTLTADCPRLETHCPHKLATSCRLTSTPNCCACADERPHSRLYRVYIDGVGFVQRGTRWQSYCWFCKEFWNNRLLATDPPLEASQTRIPSIPDQTEFLERWFEFHQGYRIVNAADGTEIRIAVIGEPFHDVSPGLLPRTVEELRAGRPNDASRPENRTRRRRLTSEEQRPQGPQQSIEDALDSLLNEISDDDIASPAPPDQPDQPTLEQTPAQTPAQAMNLPDDALNATETNLSNLRLIRARERLTRVFGTREDVQREDYESPLSTLYNRAEARYQQAEARRATGDTTAPSTDGMSARERQNIEEQILWGVLTESRSAANQAGNQSGDPTEISNSTLDALVARITRNRRIPRPPSPTQTLDNPERPPPLTEAQMTKNLACQVCYVQIANIAVVPCGHMVMCQWCADVVVPVRHNHFPARPSKCPMCRKGIKQRFKIHTAA</sequence>
<dbReference type="GO" id="GO:0061630">
    <property type="term" value="F:ubiquitin protein ligase activity"/>
    <property type="evidence" value="ECO:0007669"/>
    <property type="project" value="TreeGrafter"/>
</dbReference>
<keyword evidence="1" id="KW-0862">Zinc</keyword>
<reference evidence="4 5" key="1">
    <citation type="journal article" date="2018" name="Sci. Rep.">
        <title>Comparative genomics provides insights into the lifestyle and reveals functional heterogeneity of dark septate endophytic fungi.</title>
        <authorList>
            <person name="Knapp D.G."/>
            <person name="Nemeth J.B."/>
            <person name="Barry K."/>
            <person name="Hainaut M."/>
            <person name="Henrissat B."/>
            <person name="Johnson J."/>
            <person name="Kuo A."/>
            <person name="Lim J.H.P."/>
            <person name="Lipzen A."/>
            <person name="Nolan M."/>
            <person name="Ohm R.A."/>
            <person name="Tamas L."/>
            <person name="Grigoriev I.V."/>
            <person name="Spatafora J.W."/>
            <person name="Nagy L.G."/>
            <person name="Kovacs G.M."/>
        </authorList>
    </citation>
    <scope>NUCLEOTIDE SEQUENCE [LARGE SCALE GENOMIC DNA]</scope>
    <source>
        <strain evidence="4 5">DSE2036</strain>
    </source>
</reference>
<dbReference type="GO" id="GO:0006511">
    <property type="term" value="P:ubiquitin-dependent protein catabolic process"/>
    <property type="evidence" value="ECO:0007669"/>
    <property type="project" value="TreeGrafter"/>
</dbReference>
<evidence type="ECO:0000256" key="2">
    <source>
        <dbReference type="SAM" id="MobiDB-lite"/>
    </source>
</evidence>
<dbReference type="STRING" id="97972.A0A2V1E1F0"/>
<evidence type="ECO:0000259" key="3">
    <source>
        <dbReference type="PROSITE" id="PS50089"/>
    </source>
</evidence>
<feature type="compositionally biased region" description="Basic and acidic residues" evidence="2">
    <location>
        <begin position="140"/>
        <end position="170"/>
    </location>
</feature>
<feature type="domain" description="RING-type" evidence="3">
    <location>
        <begin position="381"/>
        <end position="428"/>
    </location>
</feature>
<dbReference type="Proteomes" id="UP000244855">
    <property type="component" value="Unassembled WGS sequence"/>
</dbReference>
<dbReference type="OrthoDB" id="1711136at2759"/>